<dbReference type="EMBL" id="FMTS01000001">
    <property type="protein sequence ID" value="SCW40167.1"/>
    <property type="molecule type" value="Genomic_DNA"/>
</dbReference>
<reference evidence="3" key="1">
    <citation type="submission" date="2016-10" db="EMBL/GenBank/DDBJ databases">
        <authorList>
            <person name="Varghese N."/>
            <person name="Submissions S."/>
        </authorList>
    </citation>
    <scope>NUCLEOTIDE SEQUENCE [LARGE SCALE GENOMIC DNA]</scope>
    <source>
        <strain evidence="3">CGMCC 1.3431</strain>
    </source>
</reference>
<evidence type="ECO:0000313" key="2">
    <source>
        <dbReference type="EMBL" id="SCW40167.1"/>
    </source>
</evidence>
<evidence type="ECO:0000256" key="1">
    <source>
        <dbReference type="SAM" id="SignalP"/>
    </source>
</evidence>
<evidence type="ECO:0000313" key="3">
    <source>
        <dbReference type="Proteomes" id="UP000199150"/>
    </source>
</evidence>
<accession>A0A1G4Q6Q8</accession>
<proteinExistence type="predicted"/>
<dbReference type="AlphaFoldDB" id="A0A1G4Q6Q8"/>
<dbReference type="OrthoDB" id="7563033at2"/>
<dbReference type="RefSeq" id="WP_090644259.1">
    <property type="nucleotide sequence ID" value="NZ_CBCRYE010000001.1"/>
</dbReference>
<keyword evidence="3" id="KW-1185">Reference proteome</keyword>
<feature type="signal peptide" evidence="1">
    <location>
        <begin position="1"/>
        <end position="25"/>
    </location>
</feature>
<sequence length="270" mass="28794">MRKSYLYTSAAFWGAICLAALPAMAAVPQPSPGMPVTANMGAVTGNGVLTDRDGRPLGTWSVTAVLKAGRFTGSSTVVIQGQTVSLPLIANRSYLENSRCVFYSEQDRTHVELSGPCTSNGIGGYLNAFIPTGEVYSVSGYVSGALAFKAPGAVPKAGIVPKGRLTCAWMERMGGVVAGQDYHYELRYSNMGFLQLSPQGTYTTANTSGKWVRGPGDTIRLTSGQFAGAIGHLQPDKSGQPAVYFERDENRDARDVHIVDPQRTSCTVKR</sequence>
<dbReference type="Proteomes" id="UP000199150">
    <property type="component" value="Unassembled WGS sequence"/>
</dbReference>
<feature type="chain" id="PRO_5011688849" evidence="1">
    <location>
        <begin position="26"/>
        <end position="270"/>
    </location>
</feature>
<gene>
    <name evidence="2" type="ORF">SAMN02927928_0955</name>
</gene>
<protein>
    <submittedName>
        <fullName evidence="2">Uncharacterized protein</fullName>
    </submittedName>
</protein>
<keyword evidence="1" id="KW-0732">Signal</keyword>
<name>A0A1G4Q6Q8_9CAUL</name>
<organism evidence="2 3">
    <name type="scientific">Asticcacaulis taihuensis</name>
    <dbReference type="NCBI Taxonomy" id="260084"/>
    <lineage>
        <taxon>Bacteria</taxon>
        <taxon>Pseudomonadati</taxon>
        <taxon>Pseudomonadota</taxon>
        <taxon>Alphaproteobacteria</taxon>
        <taxon>Caulobacterales</taxon>
        <taxon>Caulobacteraceae</taxon>
        <taxon>Asticcacaulis</taxon>
    </lineage>
</organism>